<sequence>MWIAAAALLGAAAAAARDKPGDLPVYTRAAARAVAGGDFYDPADVPSFSYPPALVLAALPLLPLDDFGQRWAWWSLNLFLLGGILWTVKAAVTLALEVASETGESRTAEARRRVWAWGGLTALLAARFVLSPLQYQSHDLILLALLTAGAVWWTRGRDGAAGAACGLAAALKATPLLALPFFLLRRRWRAAAAMTAVGAATTILPDLLFRNPAGGPWVFTWIERFVRPVSAGVAPNVPGAWTRWNPLNQSLTGTLTRLTSAPTEAEHVPVQLILASPGVTRGLTLAAQAAVIAWLAWCGWRPRRDDRPAEPLAATVPPDVTATSDRLTPGLRCLAELSLVLCGMLLLSPMSSTQHFCLLLPGLAVVAARLIMTPRDKTNVLLTAVLLVLGPLPAKDVVGDYAAEVVRSGGGHTACTLLVLWATGRLLIRDRRAMARSVGEH</sequence>
<dbReference type="GO" id="GO:0005886">
    <property type="term" value="C:plasma membrane"/>
    <property type="evidence" value="ECO:0007669"/>
    <property type="project" value="UniProtKB-SubCell"/>
</dbReference>
<evidence type="ECO:0000256" key="6">
    <source>
        <dbReference type="ARBA" id="ARBA00023136"/>
    </source>
</evidence>
<reference evidence="9 10" key="1">
    <citation type="submission" date="2019-02" db="EMBL/GenBank/DDBJ databases">
        <title>Deep-cultivation of Planctomycetes and their phenomic and genomic characterization uncovers novel biology.</title>
        <authorList>
            <person name="Wiegand S."/>
            <person name="Jogler M."/>
            <person name="Boedeker C."/>
            <person name="Pinto D."/>
            <person name="Vollmers J."/>
            <person name="Rivas-Marin E."/>
            <person name="Kohn T."/>
            <person name="Peeters S.H."/>
            <person name="Heuer A."/>
            <person name="Rast P."/>
            <person name="Oberbeckmann S."/>
            <person name="Bunk B."/>
            <person name="Jeske O."/>
            <person name="Meyerdierks A."/>
            <person name="Storesund J.E."/>
            <person name="Kallscheuer N."/>
            <person name="Luecker S."/>
            <person name="Lage O.M."/>
            <person name="Pohl T."/>
            <person name="Merkel B.J."/>
            <person name="Hornburger P."/>
            <person name="Mueller R.-W."/>
            <person name="Bruemmer F."/>
            <person name="Labrenz M."/>
            <person name="Spormann A.M."/>
            <person name="Op den Camp H."/>
            <person name="Overmann J."/>
            <person name="Amann R."/>
            <person name="Jetten M.S.M."/>
            <person name="Mascher T."/>
            <person name="Medema M.H."/>
            <person name="Devos D.P."/>
            <person name="Kaster A.-K."/>
            <person name="Ovreas L."/>
            <person name="Rohde M."/>
            <person name="Galperin M.Y."/>
            <person name="Jogler C."/>
        </authorList>
    </citation>
    <scope>NUCLEOTIDE SEQUENCE [LARGE SCALE GENOMIC DNA]</scope>
    <source>
        <strain evidence="9 10">CA12</strain>
    </source>
</reference>
<dbReference type="GO" id="GO:0016758">
    <property type="term" value="F:hexosyltransferase activity"/>
    <property type="evidence" value="ECO:0007669"/>
    <property type="project" value="InterPro"/>
</dbReference>
<protein>
    <recommendedName>
        <fullName evidence="11">Polyprenol-phosphate-mannose-dependent alpha-(1-2)-phosphatidylinositol mannoside mannosyltransferase</fullName>
    </recommendedName>
</protein>
<dbReference type="AlphaFoldDB" id="A0A517P9E2"/>
<dbReference type="Pfam" id="PF09594">
    <property type="entry name" value="GT87"/>
    <property type="match status" value="1"/>
</dbReference>
<evidence type="ECO:0000256" key="8">
    <source>
        <dbReference type="SAM" id="Phobius"/>
    </source>
</evidence>
<evidence type="ECO:0008006" key="11">
    <source>
        <dbReference type="Google" id="ProtNLM"/>
    </source>
</evidence>
<gene>
    <name evidence="9" type="ORF">CA12_20940</name>
</gene>
<evidence type="ECO:0000256" key="7">
    <source>
        <dbReference type="ARBA" id="ARBA00024033"/>
    </source>
</evidence>
<evidence type="ECO:0000256" key="1">
    <source>
        <dbReference type="ARBA" id="ARBA00004651"/>
    </source>
</evidence>
<proteinExistence type="inferred from homology"/>
<comment type="subcellular location">
    <subcellularLocation>
        <location evidence="1">Cell membrane</location>
        <topology evidence="1">Multi-pass membrane protein</topology>
    </subcellularLocation>
</comment>
<dbReference type="EMBL" id="CP036265">
    <property type="protein sequence ID" value="QDT15996.1"/>
    <property type="molecule type" value="Genomic_DNA"/>
</dbReference>
<evidence type="ECO:0000256" key="4">
    <source>
        <dbReference type="ARBA" id="ARBA00022692"/>
    </source>
</evidence>
<evidence type="ECO:0000256" key="3">
    <source>
        <dbReference type="ARBA" id="ARBA00022679"/>
    </source>
</evidence>
<keyword evidence="4 8" id="KW-0812">Transmembrane</keyword>
<feature type="transmembrane region" description="Helical" evidence="8">
    <location>
        <begin position="379"/>
        <end position="398"/>
    </location>
</feature>
<evidence type="ECO:0000256" key="2">
    <source>
        <dbReference type="ARBA" id="ARBA00022475"/>
    </source>
</evidence>
<keyword evidence="3" id="KW-0808">Transferase</keyword>
<dbReference type="RefSeq" id="WP_145358879.1">
    <property type="nucleotide sequence ID" value="NZ_CP036265.1"/>
</dbReference>
<feature type="transmembrane region" description="Helical" evidence="8">
    <location>
        <begin position="71"/>
        <end position="94"/>
    </location>
</feature>
<keyword evidence="2" id="KW-1003">Cell membrane</keyword>
<dbReference type="Proteomes" id="UP000318741">
    <property type="component" value="Chromosome"/>
</dbReference>
<accession>A0A517P9E2</accession>
<keyword evidence="5 8" id="KW-1133">Transmembrane helix</keyword>
<dbReference type="InterPro" id="IPR018584">
    <property type="entry name" value="GT87"/>
</dbReference>
<dbReference type="KEGG" id="acaf:CA12_20940"/>
<dbReference type="OrthoDB" id="277715at2"/>
<feature type="transmembrane region" description="Helical" evidence="8">
    <location>
        <begin position="410"/>
        <end position="428"/>
    </location>
</feature>
<evidence type="ECO:0000313" key="10">
    <source>
        <dbReference type="Proteomes" id="UP000318741"/>
    </source>
</evidence>
<keyword evidence="10" id="KW-1185">Reference proteome</keyword>
<comment type="similarity">
    <text evidence="7">Belongs to the glycosyltransferase 87 family.</text>
</comment>
<organism evidence="9 10">
    <name type="scientific">Alienimonas californiensis</name>
    <dbReference type="NCBI Taxonomy" id="2527989"/>
    <lineage>
        <taxon>Bacteria</taxon>
        <taxon>Pseudomonadati</taxon>
        <taxon>Planctomycetota</taxon>
        <taxon>Planctomycetia</taxon>
        <taxon>Planctomycetales</taxon>
        <taxon>Planctomycetaceae</taxon>
        <taxon>Alienimonas</taxon>
    </lineage>
</organism>
<keyword evidence="6 8" id="KW-0472">Membrane</keyword>
<evidence type="ECO:0000256" key="5">
    <source>
        <dbReference type="ARBA" id="ARBA00022989"/>
    </source>
</evidence>
<feature type="transmembrane region" description="Helical" evidence="8">
    <location>
        <begin position="160"/>
        <end position="183"/>
    </location>
</feature>
<evidence type="ECO:0000313" key="9">
    <source>
        <dbReference type="EMBL" id="QDT15996.1"/>
    </source>
</evidence>
<feature type="transmembrane region" description="Helical" evidence="8">
    <location>
        <begin position="114"/>
        <end position="130"/>
    </location>
</feature>
<name>A0A517P9E2_9PLAN</name>